<gene>
    <name evidence="16" type="ORF">F7725_027650</name>
</gene>
<keyword evidence="10" id="KW-0653">Protein transport</keyword>
<evidence type="ECO:0000256" key="8">
    <source>
        <dbReference type="ARBA" id="ARBA00022801"/>
    </source>
</evidence>
<dbReference type="InterPro" id="IPR027417">
    <property type="entry name" value="P-loop_NTPase"/>
</dbReference>
<dbReference type="Gene3D" id="1.10.8.60">
    <property type="match status" value="1"/>
</dbReference>
<evidence type="ECO:0000259" key="15">
    <source>
        <dbReference type="SMART" id="SM00745"/>
    </source>
</evidence>
<sequence>MTTYPKLMAGSNLQKAIDLASKAAAEDKAKNYEEALKLYQNAVQYFLHVVKYESQGDRAAQSIRAKCADYLDRAEQLKEYLKKKEEKAPPAKPVKESMTKGAIVMEKPNVKWDDVAGLEGAKEALKEAVILPIKFPHLFQGTGKSYLAKAVATEANNSTFFSVSSSDLVSKWLGESEKLVKNLFTLARENRPSIIFIDEIDSLCGSRSENESEAARRIKTEFLVQMQGVGTNNEGVLVLGATNIPWTLDSAIRRRFEKRIYIPLPEEHARSFMFKLHLGSTPNDLTEADFINLGKKTQGYSGADISVIVRDALMQPVREVQSTSHFKKVSGSSWKEPGVVVDDLLTPCLQSDPNAIEMKWMDVPGEKLLEPVVSMPYMLRSLTSTKPTVNEEDLGKLRKFTEDFGQEG</sequence>
<name>A0A7J5XDJ2_DISMA</name>
<dbReference type="SMART" id="SM00382">
    <property type="entry name" value="AAA"/>
    <property type="match status" value="1"/>
</dbReference>
<dbReference type="InterPro" id="IPR003960">
    <property type="entry name" value="ATPase_AAA_CS"/>
</dbReference>
<dbReference type="InterPro" id="IPR036181">
    <property type="entry name" value="MIT_dom_sf"/>
</dbReference>
<dbReference type="Gene3D" id="1.20.58.80">
    <property type="entry name" value="Phosphotransferase system, lactose/cellobiose-type IIA subunit"/>
    <property type="match status" value="1"/>
</dbReference>
<evidence type="ECO:0000259" key="14">
    <source>
        <dbReference type="SMART" id="SM00382"/>
    </source>
</evidence>
<evidence type="ECO:0000256" key="7">
    <source>
        <dbReference type="ARBA" id="ARBA00022753"/>
    </source>
</evidence>
<protein>
    <recommendedName>
        <fullName evidence="3">vesicle-fusing ATPase</fullName>
        <ecNumber evidence="3">3.6.4.6</ecNumber>
    </recommendedName>
</protein>
<dbReference type="GO" id="GO:0007033">
    <property type="term" value="P:vacuole organization"/>
    <property type="evidence" value="ECO:0007669"/>
    <property type="project" value="TreeGrafter"/>
</dbReference>
<dbReference type="GO" id="GO:0015031">
    <property type="term" value="P:protein transport"/>
    <property type="evidence" value="ECO:0007669"/>
    <property type="project" value="UniProtKB-KW"/>
</dbReference>
<comment type="subcellular location">
    <subcellularLocation>
        <location evidence="1">Late endosome membrane</location>
        <topology evidence="1">Peripheral membrane protein</topology>
    </subcellularLocation>
</comment>
<dbReference type="InterPro" id="IPR041569">
    <property type="entry name" value="AAA_lid_3"/>
</dbReference>
<evidence type="ECO:0000313" key="17">
    <source>
        <dbReference type="Proteomes" id="UP000518266"/>
    </source>
</evidence>
<feature type="domain" description="AAA+ ATPase" evidence="14">
    <location>
        <begin position="134"/>
        <end position="266"/>
    </location>
</feature>
<keyword evidence="17" id="KW-1185">Reference proteome</keyword>
<keyword evidence="11" id="KW-0472">Membrane</keyword>
<dbReference type="GO" id="GO:0016197">
    <property type="term" value="P:endosomal transport"/>
    <property type="evidence" value="ECO:0007669"/>
    <property type="project" value="TreeGrafter"/>
</dbReference>
<keyword evidence="5" id="KW-0132">Cell division</keyword>
<keyword evidence="9 13" id="KW-0067">ATP-binding</keyword>
<evidence type="ECO:0000256" key="9">
    <source>
        <dbReference type="ARBA" id="ARBA00022840"/>
    </source>
</evidence>
<evidence type="ECO:0000256" key="5">
    <source>
        <dbReference type="ARBA" id="ARBA00022618"/>
    </source>
</evidence>
<dbReference type="Pfam" id="PF04212">
    <property type="entry name" value="MIT"/>
    <property type="match status" value="1"/>
</dbReference>
<evidence type="ECO:0000256" key="2">
    <source>
        <dbReference type="ARBA" id="ARBA00006914"/>
    </source>
</evidence>
<dbReference type="Proteomes" id="UP000518266">
    <property type="component" value="Unassembled WGS sequence"/>
</dbReference>
<dbReference type="GO" id="GO:0005524">
    <property type="term" value="F:ATP binding"/>
    <property type="evidence" value="ECO:0007669"/>
    <property type="project" value="UniProtKB-KW"/>
</dbReference>
<dbReference type="AlphaFoldDB" id="A0A7J5XDJ2"/>
<dbReference type="EC" id="3.6.4.6" evidence="3"/>
<dbReference type="OrthoDB" id="29072at2759"/>
<feature type="domain" description="MIT" evidence="15">
    <location>
        <begin position="9"/>
        <end position="87"/>
    </location>
</feature>
<dbReference type="PROSITE" id="PS00674">
    <property type="entry name" value="AAA"/>
    <property type="match status" value="1"/>
</dbReference>
<dbReference type="InterPro" id="IPR015415">
    <property type="entry name" value="Spast_Vps4_C"/>
</dbReference>
<dbReference type="PANTHER" id="PTHR23074">
    <property type="entry name" value="AAA DOMAIN-CONTAINING"/>
    <property type="match status" value="1"/>
</dbReference>
<comment type="similarity">
    <text evidence="2 13">Belongs to the AAA ATPase family.</text>
</comment>
<dbReference type="InterPro" id="IPR003593">
    <property type="entry name" value="AAA+_ATPase"/>
</dbReference>
<evidence type="ECO:0000256" key="6">
    <source>
        <dbReference type="ARBA" id="ARBA00022741"/>
    </source>
</evidence>
<dbReference type="GO" id="GO:0031902">
    <property type="term" value="C:late endosome membrane"/>
    <property type="evidence" value="ECO:0007669"/>
    <property type="project" value="UniProtKB-SubCell"/>
</dbReference>
<evidence type="ECO:0000256" key="12">
    <source>
        <dbReference type="ARBA" id="ARBA00023306"/>
    </source>
</evidence>
<dbReference type="EMBL" id="JAAKFY010000025">
    <property type="protein sequence ID" value="KAF3835092.1"/>
    <property type="molecule type" value="Genomic_DNA"/>
</dbReference>
<keyword evidence="4" id="KW-0813">Transport</keyword>
<dbReference type="Pfam" id="PF00004">
    <property type="entry name" value="AAA"/>
    <property type="match status" value="1"/>
</dbReference>
<evidence type="ECO:0000256" key="13">
    <source>
        <dbReference type="RuleBase" id="RU003651"/>
    </source>
</evidence>
<evidence type="ECO:0000256" key="11">
    <source>
        <dbReference type="ARBA" id="ARBA00023136"/>
    </source>
</evidence>
<dbReference type="InterPro" id="IPR003959">
    <property type="entry name" value="ATPase_AAA_core"/>
</dbReference>
<evidence type="ECO:0000313" key="16">
    <source>
        <dbReference type="EMBL" id="KAF3835092.1"/>
    </source>
</evidence>
<dbReference type="SUPFAM" id="SSF52540">
    <property type="entry name" value="P-loop containing nucleoside triphosphate hydrolases"/>
    <property type="match status" value="1"/>
</dbReference>
<dbReference type="Pfam" id="PF17862">
    <property type="entry name" value="AAA_lid_3"/>
    <property type="match status" value="1"/>
</dbReference>
<keyword evidence="7" id="KW-0967">Endosome</keyword>
<dbReference type="PANTHER" id="PTHR23074:SF72">
    <property type="entry name" value="VACUOLAR PROTEIN SORTING-ASSOCIATED PROTEIN 4B"/>
    <property type="match status" value="1"/>
</dbReference>
<dbReference type="GO" id="GO:0016887">
    <property type="term" value="F:ATP hydrolysis activity"/>
    <property type="evidence" value="ECO:0007669"/>
    <property type="project" value="InterPro"/>
</dbReference>
<accession>A0A7J5XDJ2</accession>
<organism evidence="16 17">
    <name type="scientific">Dissostichus mawsoni</name>
    <name type="common">Antarctic cod</name>
    <dbReference type="NCBI Taxonomy" id="36200"/>
    <lineage>
        <taxon>Eukaryota</taxon>
        <taxon>Metazoa</taxon>
        <taxon>Chordata</taxon>
        <taxon>Craniata</taxon>
        <taxon>Vertebrata</taxon>
        <taxon>Euteleostomi</taxon>
        <taxon>Actinopterygii</taxon>
        <taxon>Neopterygii</taxon>
        <taxon>Teleostei</taxon>
        <taxon>Neoteleostei</taxon>
        <taxon>Acanthomorphata</taxon>
        <taxon>Eupercaria</taxon>
        <taxon>Perciformes</taxon>
        <taxon>Notothenioidei</taxon>
        <taxon>Nototheniidae</taxon>
        <taxon>Dissostichus</taxon>
    </lineage>
</organism>
<dbReference type="FunFam" id="1.10.8.60:FF:000015">
    <property type="entry name" value="vacuolar protein sorting-associated protein 4A"/>
    <property type="match status" value="1"/>
</dbReference>
<evidence type="ECO:0000256" key="3">
    <source>
        <dbReference type="ARBA" id="ARBA00012674"/>
    </source>
</evidence>
<dbReference type="GO" id="GO:0051301">
    <property type="term" value="P:cell division"/>
    <property type="evidence" value="ECO:0007669"/>
    <property type="project" value="UniProtKB-KW"/>
</dbReference>
<evidence type="ECO:0000256" key="10">
    <source>
        <dbReference type="ARBA" id="ARBA00022927"/>
    </source>
</evidence>
<proteinExistence type="inferred from homology"/>
<dbReference type="SMART" id="SM00745">
    <property type="entry name" value="MIT"/>
    <property type="match status" value="1"/>
</dbReference>
<reference evidence="16 17" key="1">
    <citation type="submission" date="2020-03" db="EMBL/GenBank/DDBJ databases">
        <title>Dissostichus mawsoni Genome sequencing and assembly.</title>
        <authorList>
            <person name="Park H."/>
        </authorList>
    </citation>
    <scope>NUCLEOTIDE SEQUENCE [LARGE SCALE GENOMIC DNA]</scope>
    <source>
        <strain evidence="16">DM0001</strain>
        <tissue evidence="16">Muscle</tissue>
    </source>
</reference>
<keyword evidence="12" id="KW-0131">Cell cycle</keyword>
<comment type="caution">
    <text evidence="16">The sequence shown here is derived from an EMBL/GenBank/DDBJ whole genome shotgun (WGS) entry which is preliminary data.</text>
</comment>
<dbReference type="InterPro" id="IPR007330">
    <property type="entry name" value="MIT_dom"/>
</dbReference>
<dbReference type="SUPFAM" id="SSF116846">
    <property type="entry name" value="MIT domain"/>
    <property type="match status" value="1"/>
</dbReference>
<evidence type="ECO:0000256" key="1">
    <source>
        <dbReference type="ARBA" id="ARBA00004633"/>
    </source>
</evidence>
<dbReference type="FunFam" id="1.20.58.80:FF:000002">
    <property type="entry name" value="Vacuolar protein sorting-associated protein 4A"/>
    <property type="match status" value="1"/>
</dbReference>
<dbReference type="Gene3D" id="3.40.50.300">
    <property type="entry name" value="P-loop containing nucleotide triphosphate hydrolases"/>
    <property type="match status" value="1"/>
</dbReference>
<keyword evidence="8" id="KW-0378">Hydrolase</keyword>
<dbReference type="Pfam" id="PF09336">
    <property type="entry name" value="Vps4_C"/>
    <property type="match status" value="1"/>
</dbReference>
<evidence type="ECO:0000256" key="4">
    <source>
        <dbReference type="ARBA" id="ARBA00022448"/>
    </source>
</evidence>
<keyword evidence="6 13" id="KW-0547">Nucleotide-binding</keyword>
<dbReference type="FunFam" id="3.40.50.300:FF:000043">
    <property type="entry name" value="Vacuolar protein sorting-associated protein 4"/>
    <property type="match status" value="1"/>
</dbReference>
<dbReference type="InterPro" id="IPR050304">
    <property type="entry name" value="MT-severing_AAA_ATPase"/>
</dbReference>